<evidence type="ECO:0000256" key="2">
    <source>
        <dbReference type="ARBA" id="ARBA00023015"/>
    </source>
</evidence>
<dbReference type="Pfam" id="PF03106">
    <property type="entry name" value="WRKY"/>
    <property type="match status" value="1"/>
</dbReference>
<evidence type="ECO:0000313" key="8">
    <source>
        <dbReference type="EMBL" id="KAF5947837.1"/>
    </source>
</evidence>
<keyword evidence="4" id="KW-0804">Transcription</keyword>
<comment type="subcellular location">
    <subcellularLocation>
        <location evidence="1">Nucleus</location>
    </subcellularLocation>
</comment>
<evidence type="ECO:0000256" key="6">
    <source>
        <dbReference type="SAM" id="MobiDB-lite"/>
    </source>
</evidence>
<feature type="region of interest" description="Disordered" evidence="6">
    <location>
        <begin position="30"/>
        <end position="54"/>
    </location>
</feature>
<dbReference type="GO" id="GO:0003700">
    <property type="term" value="F:DNA-binding transcription factor activity"/>
    <property type="evidence" value="ECO:0007669"/>
    <property type="project" value="InterPro"/>
</dbReference>
<dbReference type="Proteomes" id="UP000593564">
    <property type="component" value="Unassembled WGS sequence"/>
</dbReference>
<evidence type="ECO:0000256" key="1">
    <source>
        <dbReference type="ARBA" id="ARBA00004123"/>
    </source>
</evidence>
<name>A0A7J7H5J3_CAMSI</name>
<dbReference type="SUPFAM" id="SSF118290">
    <property type="entry name" value="WRKY DNA-binding domain"/>
    <property type="match status" value="1"/>
</dbReference>
<dbReference type="InterPro" id="IPR003657">
    <property type="entry name" value="WRKY_dom"/>
</dbReference>
<organism evidence="8 9">
    <name type="scientific">Camellia sinensis</name>
    <name type="common">Tea plant</name>
    <name type="synonym">Thea sinensis</name>
    <dbReference type="NCBI Taxonomy" id="4442"/>
    <lineage>
        <taxon>Eukaryota</taxon>
        <taxon>Viridiplantae</taxon>
        <taxon>Streptophyta</taxon>
        <taxon>Embryophyta</taxon>
        <taxon>Tracheophyta</taxon>
        <taxon>Spermatophyta</taxon>
        <taxon>Magnoliopsida</taxon>
        <taxon>eudicotyledons</taxon>
        <taxon>Gunneridae</taxon>
        <taxon>Pentapetalae</taxon>
        <taxon>asterids</taxon>
        <taxon>Ericales</taxon>
        <taxon>Theaceae</taxon>
        <taxon>Camellia</taxon>
    </lineage>
</organism>
<accession>A0A7J7H5J3</accession>
<proteinExistence type="predicted"/>
<keyword evidence="5" id="KW-0539">Nucleus</keyword>
<gene>
    <name evidence="8" type="ORF">HYC85_013794</name>
</gene>
<dbReference type="GO" id="GO:0005634">
    <property type="term" value="C:nucleus"/>
    <property type="evidence" value="ECO:0007669"/>
    <property type="project" value="UniProtKB-SubCell"/>
</dbReference>
<dbReference type="EMBL" id="JACBKZ010000006">
    <property type="protein sequence ID" value="KAF5947837.1"/>
    <property type="molecule type" value="Genomic_DNA"/>
</dbReference>
<reference evidence="9" key="1">
    <citation type="journal article" date="2020" name="Nat. Commun.">
        <title>Genome assembly of wild tea tree DASZ reveals pedigree and selection history of tea varieties.</title>
        <authorList>
            <person name="Zhang W."/>
            <person name="Zhang Y."/>
            <person name="Qiu H."/>
            <person name="Guo Y."/>
            <person name="Wan H."/>
            <person name="Zhang X."/>
            <person name="Scossa F."/>
            <person name="Alseekh S."/>
            <person name="Zhang Q."/>
            <person name="Wang P."/>
            <person name="Xu L."/>
            <person name="Schmidt M.H."/>
            <person name="Jia X."/>
            <person name="Li D."/>
            <person name="Zhu A."/>
            <person name="Guo F."/>
            <person name="Chen W."/>
            <person name="Ni D."/>
            <person name="Usadel B."/>
            <person name="Fernie A.R."/>
            <person name="Wen W."/>
        </authorList>
    </citation>
    <scope>NUCLEOTIDE SEQUENCE [LARGE SCALE GENOMIC DNA]</scope>
    <source>
        <strain evidence="9">cv. G240</strain>
    </source>
</reference>
<keyword evidence="3" id="KW-0238">DNA-binding</keyword>
<comment type="caution">
    <text evidence="8">The sequence shown here is derived from an EMBL/GenBank/DDBJ whole genome shotgun (WGS) entry which is preliminary data.</text>
</comment>
<evidence type="ECO:0000256" key="4">
    <source>
        <dbReference type="ARBA" id="ARBA00023163"/>
    </source>
</evidence>
<sequence>MRSFTQTLSLMSSCCDESGEVCQIPATTTQVGSPSCGGGGDLRSVDSGESSKLPAVKDRRGCYKRKKSTSESWITGSPTMEDSYAWRKYGQKQILKAKTVGAPVQGIRTWSGFGVGGTDQCWWNDTLKTPFSFAFLREISESLRCSTSSESV</sequence>
<keyword evidence="9" id="KW-1185">Reference proteome</keyword>
<dbReference type="AlphaFoldDB" id="A0A7J7H5J3"/>
<dbReference type="Gene3D" id="2.20.25.80">
    <property type="entry name" value="WRKY domain"/>
    <property type="match status" value="1"/>
</dbReference>
<dbReference type="InterPro" id="IPR036576">
    <property type="entry name" value="WRKY_dom_sf"/>
</dbReference>
<evidence type="ECO:0000259" key="7">
    <source>
        <dbReference type="Pfam" id="PF03106"/>
    </source>
</evidence>
<keyword evidence="2" id="KW-0805">Transcription regulation</keyword>
<reference evidence="8 9" key="2">
    <citation type="submission" date="2020-07" db="EMBL/GenBank/DDBJ databases">
        <title>Genome assembly of wild tea tree DASZ reveals pedigree and selection history of tea varieties.</title>
        <authorList>
            <person name="Zhang W."/>
        </authorList>
    </citation>
    <scope>NUCLEOTIDE SEQUENCE [LARGE SCALE GENOMIC DNA]</scope>
    <source>
        <strain evidence="9">cv. G240</strain>
        <tissue evidence="8">Leaf</tissue>
    </source>
</reference>
<feature type="domain" description="WRKY" evidence="7">
    <location>
        <begin position="81"/>
        <end position="98"/>
    </location>
</feature>
<evidence type="ECO:0000256" key="3">
    <source>
        <dbReference type="ARBA" id="ARBA00023125"/>
    </source>
</evidence>
<evidence type="ECO:0000256" key="5">
    <source>
        <dbReference type="ARBA" id="ARBA00023242"/>
    </source>
</evidence>
<dbReference type="GO" id="GO:0043565">
    <property type="term" value="F:sequence-specific DNA binding"/>
    <property type="evidence" value="ECO:0007669"/>
    <property type="project" value="InterPro"/>
</dbReference>
<evidence type="ECO:0000313" key="9">
    <source>
        <dbReference type="Proteomes" id="UP000593564"/>
    </source>
</evidence>
<protein>
    <recommendedName>
        <fullName evidence="7">WRKY domain-containing protein</fullName>
    </recommendedName>
</protein>